<proteinExistence type="predicted"/>
<dbReference type="EMBL" id="BFAA01040612">
    <property type="protein sequence ID" value="GCB83737.1"/>
    <property type="molecule type" value="Genomic_DNA"/>
</dbReference>
<evidence type="ECO:0000313" key="3">
    <source>
        <dbReference type="Proteomes" id="UP000288216"/>
    </source>
</evidence>
<organism evidence="2 3">
    <name type="scientific">Scyliorhinus torazame</name>
    <name type="common">Cloudy catshark</name>
    <name type="synonym">Catulus torazame</name>
    <dbReference type="NCBI Taxonomy" id="75743"/>
    <lineage>
        <taxon>Eukaryota</taxon>
        <taxon>Metazoa</taxon>
        <taxon>Chordata</taxon>
        <taxon>Craniata</taxon>
        <taxon>Vertebrata</taxon>
        <taxon>Chondrichthyes</taxon>
        <taxon>Elasmobranchii</taxon>
        <taxon>Galeomorphii</taxon>
        <taxon>Galeoidea</taxon>
        <taxon>Carcharhiniformes</taxon>
        <taxon>Scyliorhinidae</taxon>
        <taxon>Scyliorhinus</taxon>
    </lineage>
</organism>
<keyword evidence="3" id="KW-1185">Reference proteome</keyword>
<gene>
    <name evidence="2" type="ORF">scyTo_0024182</name>
</gene>
<accession>A0A401QEJ0</accession>
<reference evidence="2 3" key="1">
    <citation type="journal article" date="2018" name="Nat. Ecol. Evol.">
        <title>Shark genomes provide insights into elasmobranch evolution and the origin of vertebrates.</title>
        <authorList>
            <person name="Hara Y"/>
            <person name="Yamaguchi K"/>
            <person name="Onimaru K"/>
            <person name="Kadota M"/>
            <person name="Koyanagi M"/>
            <person name="Keeley SD"/>
            <person name="Tatsumi K"/>
            <person name="Tanaka K"/>
            <person name="Motone F"/>
            <person name="Kageyama Y"/>
            <person name="Nozu R"/>
            <person name="Adachi N"/>
            <person name="Nishimura O"/>
            <person name="Nakagawa R"/>
            <person name="Tanegashima C"/>
            <person name="Kiyatake I"/>
            <person name="Matsumoto R"/>
            <person name="Murakumo K"/>
            <person name="Nishida K"/>
            <person name="Terakita A"/>
            <person name="Kuratani S"/>
            <person name="Sato K"/>
            <person name="Hyodo S Kuraku.S."/>
        </authorList>
    </citation>
    <scope>NUCLEOTIDE SEQUENCE [LARGE SCALE GENOMIC DNA]</scope>
</reference>
<evidence type="ECO:0000313" key="2">
    <source>
        <dbReference type="EMBL" id="GCB83737.1"/>
    </source>
</evidence>
<dbReference type="AlphaFoldDB" id="A0A401QEJ0"/>
<name>A0A401QEJ0_SCYTO</name>
<comment type="caution">
    <text evidence="2">The sequence shown here is derived from an EMBL/GenBank/DDBJ whole genome shotgun (WGS) entry which is preliminary data.</text>
</comment>
<feature type="compositionally biased region" description="Basic and acidic residues" evidence="1">
    <location>
        <begin position="19"/>
        <end position="38"/>
    </location>
</feature>
<sequence>MEDLQSKCNQELLTAVKVENMEGERQNGEETLDGKDMASPDTDMEDGLNKKRRRPTLRKEKRLQESKILRKQAMIRDMSGNSAP</sequence>
<feature type="region of interest" description="Disordered" evidence="1">
    <location>
        <begin position="19"/>
        <end position="84"/>
    </location>
</feature>
<feature type="compositionally biased region" description="Basic residues" evidence="1">
    <location>
        <begin position="50"/>
        <end position="61"/>
    </location>
</feature>
<dbReference type="OrthoDB" id="9948923at2759"/>
<evidence type="ECO:0000256" key="1">
    <source>
        <dbReference type="SAM" id="MobiDB-lite"/>
    </source>
</evidence>
<dbReference type="Proteomes" id="UP000288216">
    <property type="component" value="Unassembled WGS sequence"/>
</dbReference>
<protein>
    <submittedName>
        <fullName evidence="2">Uncharacterized protein</fullName>
    </submittedName>
</protein>